<sequence>MALKSFRDRPPIVVGVVSLTTLVVAIAATFLTGTMGLLKNRYEMSGVFSDTGGLKDGNNVLVAGVQVGEVTSVEPDFDKGLVLVKWKVDHGIDLGPQTRAEIRMSNILGGRYLRLTGPVTTPYLEDQSESRRRIPLERTEIPTTVNDTLKEGTAALKELDAETFGKVLDQIGGLSEGSRKRLSRSMSNLVDIAEELNTGEGRITELLDNGDRILTLVKEKDAALSSLVNNAMTLIEVLRQRRTQLTLLLGGGSSAVRGVNDLISEQQKQLNAIIGDLQDTMNALDPKTDELNTALAWAGPTLTAFSSIGQHGNYTDVIFSQLGQVSPGDLAELARKLKGTEKK</sequence>
<feature type="domain" description="Mce/MlaD" evidence="2">
    <location>
        <begin position="42"/>
        <end position="116"/>
    </location>
</feature>
<evidence type="ECO:0000256" key="1">
    <source>
        <dbReference type="SAM" id="Phobius"/>
    </source>
</evidence>
<evidence type="ECO:0000313" key="5">
    <source>
        <dbReference type="Proteomes" id="UP001501842"/>
    </source>
</evidence>
<keyword evidence="1" id="KW-0472">Membrane</keyword>
<dbReference type="InterPro" id="IPR052336">
    <property type="entry name" value="MlaD_Phospholipid_Transporter"/>
</dbReference>
<keyword evidence="1" id="KW-1133">Transmembrane helix</keyword>
<evidence type="ECO:0000259" key="3">
    <source>
        <dbReference type="Pfam" id="PF11887"/>
    </source>
</evidence>
<comment type="caution">
    <text evidence="4">The sequence shown here is derived from an EMBL/GenBank/DDBJ whole genome shotgun (WGS) entry which is preliminary data.</text>
</comment>
<organism evidence="4 5">
    <name type="scientific">Actinocorallia aurantiaca</name>
    <dbReference type="NCBI Taxonomy" id="46204"/>
    <lineage>
        <taxon>Bacteria</taxon>
        <taxon>Bacillati</taxon>
        <taxon>Actinomycetota</taxon>
        <taxon>Actinomycetes</taxon>
        <taxon>Streptosporangiales</taxon>
        <taxon>Thermomonosporaceae</taxon>
        <taxon>Actinocorallia</taxon>
    </lineage>
</organism>
<dbReference type="InterPro" id="IPR024516">
    <property type="entry name" value="Mce_C"/>
</dbReference>
<dbReference type="Pfam" id="PF02470">
    <property type="entry name" value="MlaD"/>
    <property type="match status" value="1"/>
</dbReference>
<feature type="transmembrane region" description="Helical" evidence="1">
    <location>
        <begin position="12"/>
        <end position="38"/>
    </location>
</feature>
<dbReference type="EMBL" id="BAAATZ010000020">
    <property type="protein sequence ID" value="GAA2731665.1"/>
    <property type="molecule type" value="Genomic_DNA"/>
</dbReference>
<dbReference type="PANTHER" id="PTHR33371:SF18">
    <property type="entry name" value="MCE-FAMILY PROTEIN MCE3C"/>
    <property type="match status" value="1"/>
</dbReference>
<reference evidence="4 5" key="1">
    <citation type="journal article" date="2019" name="Int. J. Syst. Evol. Microbiol.">
        <title>The Global Catalogue of Microorganisms (GCM) 10K type strain sequencing project: providing services to taxonomists for standard genome sequencing and annotation.</title>
        <authorList>
            <consortium name="The Broad Institute Genomics Platform"/>
            <consortium name="The Broad Institute Genome Sequencing Center for Infectious Disease"/>
            <person name="Wu L."/>
            <person name="Ma J."/>
        </authorList>
    </citation>
    <scope>NUCLEOTIDE SEQUENCE [LARGE SCALE GENOMIC DNA]</scope>
    <source>
        <strain evidence="4 5">JCM 8201</strain>
    </source>
</reference>
<dbReference type="NCBIfam" id="TIGR00996">
    <property type="entry name" value="Mtu_fam_mce"/>
    <property type="match status" value="1"/>
</dbReference>
<keyword evidence="1" id="KW-0812">Transmembrane</keyword>
<dbReference type="RefSeq" id="WP_344452917.1">
    <property type="nucleotide sequence ID" value="NZ_BAAATZ010000020.1"/>
</dbReference>
<protein>
    <recommendedName>
        <fullName evidence="6">Phospholipid/cholesterol/gamma-HCH transport system substrate-binding protein</fullName>
    </recommendedName>
</protein>
<dbReference type="Pfam" id="PF11887">
    <property type="entry name" value="Mce4_CUP1"/>
    <property type="match status" value="1"/>
</dbReference>
<evidence type="ECO:0000313" key="4">
    <source>
        <dbReference type="EMBL" id="GAA2731665.1"/>
    </source>
</evidence>
<evidence type="ECO:0000259" key="2">
    <source>
        <dbReference type="Pfam" id="PF02470"/>
    </source>
</evidence>
<dbReference type="InterPro" id="IPR005693">
    <property type="entry name" value="Mce"/>
</dbReference>
<dbReference type="PANTHER" id="PTHR33371">
    <property type="entry name" value="INTERMEMBRANE PHOSPHOLIPID TRANSPORT SYSTEM BINDING PROTEIN MLAD-RELATED"/>
    <property type="match status" value="1"/>
</dbReference>
<gene>
    <name evidence="4" type="ORF">GCM10010439_47670</name>
</gene>
<evidence type="ECO:0008006" key="6">
    <source>
        <dbReference type="Google" id="ProtNLM"/>
    </source>
</evidence>
<name>A0ABN3UF66_9ACTN</name>
<proteinExistence type="predicted"/>
<accession>A0ABN3UF66</accession>
<dbReference type="Proteomes" id="UP001501842">
    <property type="component" value="Unassembled WGS sequence"/>
</dbReference>
<keyword evidence="5" id="KW-1185">Reference proteome</keyword>
<dbReference type="InterPro" id="IPR003399">
    <property type="entry name" value="Mce/MlaD"/>
</dbReference>
<feature type="domain" description="Mammalian cell entry C-terminal" evidence="3">
    <location>
        <begin position="133"/>
        <end position="296"/>
    </location>
</feature>